<dbReference type="RefSeq" id="WP_242289581.1">
    <property type="nucleotide sequence ID" value="NZ_JAKKSL010000008.1"/>
</dbReference>
<organism evidence="2 3">
    <name type="scientific">Colwellia maritima</name>
    <dbReference type="NCBI Taxonomy" id="2912588"/>
    <lineage>
        <taxon>Bacteria</taxon>
        <taxon>Pseudomonadati</taxon>
        <taxon>Pseudomonadota</taxon>
        <taxon>Gammaproteobacteria</taxon>
        <taxon>Alteromonadales</taxon>
        <taxon>Colwelliaceae</taxon>
        <taxon>Colwellia</taxon>
    </lineage>
</organism>
<feature type="domain" description="DUF4158" evidence="1">
    <location>
        <begin position="22"/>
        <end position="177"/>
    </location>
</feature>
<comment type="caution">
    <text evidence="2">The sequence shown here is derived from an EMBL/GenBank/DDBJ whole genome shotgun (WGS) entry which is preliminary data.</text>
</comment>
<accession>A0ABS9X7N2</accession>
<name>A0ABS9X7N2_9GAMM</name>
<dbReference type="InterPro" id="IPR025296">
    <property type="entry name" value="DUF4158"/>
</dbReference>
<protein>
    <submittedName>
        <fullName evidence="2">DUF4158 domain-containing protein</fullName>
    </submittedName>
</protein>
<dbReference type="Proteomes" id="UP001139646">
    <property type="component" value="Unassembled WGS sequence"/>
</dbReference>
<dbReference type="Pfam" id="PF13700">
    <property type="entry name" value="DUF4158"/>
    <property type="match status" value="1"/>
</dbReference>
<reference evidence="2" key="1">
    <citation type="submission" date="2022-01" db="EMBL/GenBank/DDBJ databases">
        <title>Colwellia maritima, isolated from seawater.</title>
        <authorList>
            <person name="Kristyanto S."/>
            <person name="Jung J."/>
            <person name="Jeon C.O."/>
        </authorList>
    </citation>
    <scope>NUCLEOTIDE SEQUENCE</scope>
    <source>
        <strain evidence="2">MSW7</strain>
    </source>
</reference>
<gene>
    <name evidence="2" type="ORF">L3081_25770</name>
</gene>
<dbReference type="EMBL" id="JAKKSL010000008">
    <property type="protein sequence ID" value="MCI2286214.1"/>
    <property type="molecule type" value="Genomic_DNA"/>
</dbReference>
<keyword evidence="3" id="KW-1185">Reference proteome</keyword>
<sequence length="189" mass="22422">MIIKNNSKVLIITNSTTKRIKILNESEINELYALPNFNRIDREDYFSLDNETQKLVNELRRLETRIYFILLLGYFRSRPIIFSFSFSQVSSDLDYVKGRYFTDQDISMDDLSPTTKTKLINKLLKYTGFTAYQSKLDKEPLLKRLNDVVKINLEPRYVFDECIAYFGQNRIALVKLYNVARYYFNSIIK</sequence>
<evidence type="ECO:0000313" key="3">
    <source>
        <dbReference type="Proteomes" id="UP001139646"/>
    </source>
</evidence>
<evidence type="ECO:0000259" key="1">
    <source>
        <dbReference type="Pfam" id="PF13700"/>
    </source>
</evidence>
<evidence type="ECO:0000313" key="2">
    <source>
        <dbReference type="EMBL" id="MCI2286214.1"/>
    </source>
</evidence>
<proteinExistence type="predicted"/>